<organism evidence="2 3">
    <name type="scientific">Carya illinoinensis</name>
    <name type="common">Pecan</name>
    <dbReference type="NCBI Taxonomy" id="32201"/>
    <lineage>
        <taxon>Eukaryota</taxon>
        <taxon>Viridiplantae</taxon>
        <taxon>Streptophyta</taxon>
        <taxon>Embryophyta</taxon>
        <taxon>Tracheophyta</taxon>
        <taxon>Spermatophyta</taxon>
        <taxon>Magnoliopsida</taxon>
        <taxon>eudicotyledons</taxon>
        <taxon>Gunneridae</taxon>
        <taxon>Pentapetalae</taxon>
        <taxon>rosids</taxon>
        <taxon>fabids</taxon>
        <taxon>Fagales</taxon>
        <taxon>Juglandaceae</taxon>
        <taxon>Carya</taxon>
    </lineage>
</organism>
<protein>
    <submittedName>
        <fullName evidence="2">Uncharacterized protein</fullName>
    </submittedName>
</protein>
<feature type="signal peptide" evidence="1">
    <location>
        <begin position="1"/>
        <end position="16"/>
    </location>
</feature>
<proteinExistence type="predicted"/>
<feature type="chain" id="PRO_5035941473" evidence="1">
    <location>
        <begin position="17"/>
        <end position="98"/>
    </location>
</feature>
<keyword evidence="1" id="KW-0732">Signal</keyword>
<dbReference type="AlphaFoldDB" id="A0A8T1QUA9"/>
<keyword evidence="3" id="KW-1185">Reference proteome</keyword>
<evidence type="ECO:0000313" key="3">
    <source>
        <dbReference type="Proteomes" id="UP000811609"/>
    </source>
</evidence>
<reference evidence="2" key="1">
    <citation type="submission" date="2020-12" db="EMBL/GenBank/DDBJ databases">
        <title>WGS assembly of Carya illinoinensis cv. Pawnee.</title>
        <authorList>
            <person name="Platts A."/>
            <person name="Shu S."/>
            <person name="Wright S."/>
            <person name="Barry K."/>
            <person name="Edger P."/>
            <person name="Pires J.C."/>
            <person name="Schmutz J."/>
        </authorList>
    </citation>
    <scope>NUCLEOTIDE SEQUENCE</scope>
    <source>
        <tissue evidence="2">Leaf</tissue>
    </source>
</reference>
<accession>A0A8T1QUA9</accession>
<dbReference type="EMBL" id="CM031812">
    <property type="protein sequence ID" value="KAG6658026.1"/>
    <property type="molecule type" value="Genomic_DNA"/>
</dbReference>
<name>A0A8T1QUA9_CARIL</name>
<dbReference type="Proteomes" id="UP000811609">
    <property type="component" value="Chromosome 4"/>
</dbReference>
<gene>
    <name evidence="2" type="ORF">CIPAW_04G130900</name>
</gene>
<evidence type="ECO:0000313" key="2">
    <source>
        <dbReference type="EMBL" id="KAG6658026.1"/>
    </source>
</evidence>
<sequence>MVTPCLSLTLAMLLLGLDNLLFNCLNDVILVVPKIKNDLISVSRLTTDFPLVFEFDGHDFVIKDRTFNQIVAKGRKQKGLCTFDSSPADGGLQALFST</sequence>
<comment type="caution">
    <text evidence="2">The sequence shown here is derived from an EMBL/GenBank/DDBJ whole genome shotgun (WGS) entry which is preliminary data.</text>
</comment>
<evidence type="ECO:0000256" key="1">
    <source>
        <dbReference type="SAM" id="SignalP"/>
    </source>
</evidence>